<dbReference type="GO" id="GO:0006508">
    <property type="term" value="P:proteolysis"/>
    <property type="evidence" value="ECO:0007669"/>
    <property type="project" value="UniProtKB-KW"/>
</dbReference>
<feature type="compositionally biased region" description="Acidic residues" evidence="1">
    <location>
        <begin position="233"/>
        <end position="242"/>
    </location>
</feature>
<feature type="region of interest" description="Disordered" evidence="1">
    <location>
        <begin position="216"/>
        <end position="242"/>
    </location>
</feature>
<keyword evidence="2" id="KW-0472">Membrane</keyword>
<feature type="compositionally biased region" description="Basic and acidic residues" evidence="1">
    <location>
        <begin position="223"/>
        <end position="232"/>
    </location>
</feature>
<feature type="transmembrane region" description="Helical" evidence="2">
    <location>
        <begin position="132"/>
        <end position="154"/>
    </location>
</feature>
<keyword evidence="2" id="KW-1133">Transmembrane helix</keyword>
<protein>
    <submittedName>
        <fullName evidence="4">CAAX amino terminal protease self-immunity</fullName>
    </submittedName>
</protein>
<dbReference type="Proteomes" id="UP000315440">
    <property type="component" value="Unassembled WGS sequence"/>
</dbReference>
<dbReference type="EMBL" id="SJPQ01000001">
    <property type="protein sequence ID" value="TWT90426.1"/>
    <property type="molecule type" value="Genomic_DNA"/>
</dbReference>
<feature type="transmembrane region" description="Helical" evidence="2">
    <location>
        <begin position="305"/>
        <end position="327"/>
    </location>
</feature>
<evidence type="ECO:0000313" key="5">
    <source>
        <dbReference type="Proteomes" id="UP000315440"/>
    </source>
</evidence>
<proteinExistence type="predicted"/>
<feature type="transmembrane region" description="Helical" evidence="2">
    <location>
        <begin position="12"/>
        <end position="30"/>
    </location>
</feature>
<evidence type="ECO:0000256" key="2">
    <source>
        <dbReference type="SAM" id="Phobius"/>
    </source>
</evidence>
<dbReference type="PANTHER" id="PTHR43592:SF15">
    <property type="entry name" value="CAAX AMINO TERMINAL PROTEASE FAMILY PROTEIN"/>
    <property type="match status" value="1"/>
</dbReference>
<feature type="domain" description="CAAX prenyl protease 2/Lysostaphin resistance protein A-like" evidence="3">
    <location>
        <begin position="263"/>
        <end position="318"/>
    </location>
</feature>
<accession>A0A5C5ZT76</accession>
<gene>
    <name evidence="4" type="ORF">Mal64_08150</name>
</gene>
<dbReference type="InterPro" id="IPR003675">
    <property type="entry name" value="Rce1/LyrA-like_dom"/>
</dbReference>
<dbReference type="GO" id="GO:0004175">
    <property type="term" value="F:endopeptidase activity"/>
    <property type="evidence" value="ECO:0007669"/>
    <property type="project" value="UniProtKB-ARBA"/>
</dbReference>
<keyword evidence="4" id="KW-0645">Protease</keyword>
<comment type="caution">
    <text evidence="4">The sequence shown here is derived from an EMBL/GenBank/DDBJ whole genome shotgun (WGS) entry which is preliminary data.</text>
</comment>
<feature type="transmembrane region" description="Helical" evidence="2">
    <location>
        <begin position="82"/>
        <end position="107"/>
    </location>
</feature>
<keyword evidence="4" id="KW-0378">Hydrolase</keyword>
<evidence type="ECO:0000313" key="4">
    <source>
        <dbReference type="EMBL" id="TWT90426.1"/>
    </source>
</evidence>
<dbReference type="PANTHER" id="PTHR43592">
    <property type="entry name" value="CAAX AMINO TERMINAL PROTEASE"/>
    <property type="match status" value="1"/>
</dbReference>
<evidence type="ECO:0000259" key="3">
    <source>
        <dbReference type="Pfam" id="PF02517"/>
    </source>
</evidence>
<name>A0A5C5ZT76_9BACT</name>
<reference evidence="4 5" key="1">
    <citation type="submission" date="2019-02" db="EMBL/GenBank/DDBJ databases">
        <title>Deep-cultivation of Planctomycetes and their phenomic and genomic characterization uncovers novel biology.</title>
        <authorList>
            <person name="Wiegand S."/>
            <person name="Jogler M."/>
            <person name="Boedeker C."/>
            <person name="Pinto D."/>
            <person name="Vollmers J."/>
            <person name="Rivas-Marin E."/>
            <person name="Kohn T."/>
            <person name="Peeters S.H."/>
            <person name="Heuer A."/>
            <person name="Rast P."/>
            <person name="Oberbeckmann S."/>
            <person name="Bunk B."/>
            <person name="Jeske O."/>
            <person name="Meyerdierks A."/>
            <person name="Storesund J.E."/>
            <person name="Kallscheuer N."/>
            <person name="Luecker S."/>
            <person name="Lage O.M."/>
            <person name="Pohl T."/>
            <person name="Merkel B.J."/>
            <person name="Hornburger P."/>
            <person name="Mueller R.-W."/>
            <person name="Bruemmer F."/>
            <person name="Labrenz M."/>
            <person name="Spormann A.M."/>
            <person name="Op Den Camp H."/>
            <person name="Overmann J."/>
            <person name="Amann R."/>
            <person name="Jetten M.S.M."/>
            <person name="Mascher T."/>
            <person name="Medema M.H."/>
            <person name="Devos D.P."/>
            <person name="Kaster A.-K."/>
            <person name="Ovreas L."/>
            <person name="Rohde M."/>
            <person name="Galperin M.Y."/>
            <person name="Jogler C."/>
        </authorList>
    </citation>
    <scope>NUCLEOTIDE SEQUENCE [LARGE SCALE GENOMIC DNA]</scope>
    <source>
        <strain evidence="4 5">Mal64</strain>
    </source>
</reference>
<dbReference type="Pfam" id="PF02517">
    <property type="entry name" value="Rce1-like"/>
    <property type="match status" value="1"/>
</dbReference>
<keyword evidence="5" id="KW-1185">Reference proteome</keyword>
<dbReference type="AlphaFoldDB" id="A0A5C5ZT76"/>
<dbReference type="GO" id="GO:0080120">
    <property type="term" value="P:CAAX-box protein maturation"/>
    <property type="evidence" value="ECO:0007669"/>
    <property type="project" value="UniProtKB-ARBA"/>
</dbReference>
<keyword evidence="2" id="KW-0812">Transmembrane</keyword>
<dbReference type="OrthoDB" id="258511at2"/>
<dbReference type="RefSeq" id="WP_146397292.1">
    <property type="nucleotide sequence ID" value="NZ_SJPQ01000001.1"/>
</dbReference>
<evidence type="ECO:0000256" key="1">
    <source>
        <dbReference type="SAM" id="MobiDB-lite"/>
    </source>
</evidence>
<feature type="transmembrane region" description="Helical" evidence="2">
    <location>
        <begin position="51"/>
        <end position="70"/>
    </location>
</feature>
<sequence>MNDLPQPVWLPVYAALVAVAGFMVWTSAFVNRMRDGCVLPFEPRRPVPWNAVGMAPGLLLLVLATLGTLAGGGEPAETLDDLAFIGNLAAAIVFSFVVLLGALGWVWQESGAKASDLGLAGGLRRVAGDVRLGVMGVFASLVPVYLVSTVLAQYVEPPKHSLLEKLLDRPGLSVWSVIAFAAVVMAPIVEEYIFRVLMQGYLERPDVLGRRLEEEPLAEQSEEERAGQHAEPLEEGSDEPLDDEAGWGDDFVPLAPISTPRTAWAPIVISSLLWALTHQGQGSAPAPLFVLGLVLGYIYQRTHRVLPCLVLHAVFNALSLTMAWALLKSQDLDLDLVPVAP</sequence>
<feature type="transmembrane region" description="Helical" evidence="2">
    <location>
        <begin position="174"/>
        <end position="194"/>
    </location>
</feature>
<organism evidence="4 5">
    <name type="scientific">Pseudobythopirellula maris</name>
    <dbReference type="NCBI Taxonomy" id="2527991"/>
    <lineage>
        <taxon>Bacteria</taxon>
        <taxon>Pseudomonadati</taxon>
        <taxon>Planctomycetota</taxon>
        <taxon>Planctomycetia</taxon>
        <taxon>Pirellulales</taxon>
        <taxon>Lacipirellulaceae</taxon>
        <taxon>Pseudobythopirellula</taxon>
    </lineage>
</organism>